<dbReference type="RefSeq" id="WP_106058406.1">
    <property type="nucleotide sequence ID" value="NZ_PVXQ01000003.1"/>
</dbReference>
<organism evidence="4 5">
    <name type="scientific">Clostridium vincentii</name>
    <dbReference type="NCBI Taxonomy" id="52704"/>
    <lineage>
        <taxon>Bacteria</taxon>
        <taxon>Bacillati</taxon>
        <taxon>Bacillota</taxon>
        <taxon>Clostridia</taxon>
        <taxon>Eubacteriales</taxon>
        <taxon>Clostridiaceae</taxon>
        <taxon>Clostridium</taxon>
    </lineage>
</organism>
<dbReference type="Pfam" id="PF13785">
    <property type="entry name" value="DUF4178"/>
    <property type="match status" value="1"/>
</dbReference>
<keyword evidence="2" id="KW-1133">Transmembrane helix</keyword>
<evidence type="ECO:0000256" key="1">
    <source>
        <dbReference type="SAM" id="MobiDB-lite"/>
    </source>
</evidence>
<dbReference type="EMBL" id="PVXQ01000003">
    <property type="protein sequence ID" value="PRR84064.1"/>
    <property type="molecule type" value="Genomic_DNA"/>
</dbReference>
<keyword evidence="5" id="KW-1185">Reference proteome</keyword>
<dbReference type="AlphaFoldDB" id="A0A2T0BJK3"/>
<dbReference type="OrthoDB" id="1901128at2"/>
<proteinExistence type="predicted"/>
<evidence type="ECO:0000313" key="5">
    <source>
        <dbReference type="Proteomes" id="UP000239471"/>
    </source>
</evidence>
<feature type="region of interest" description="Disordered" evidence="1">
    <location>
        <begin position="330"/>
        <end position="374"/>
    </location>
</feature>
<gene>
    <name evidence="4" type="ORF">CLVI_03620</name>
</gene>
<reference evidence="4 5" key="1">
    <citation type="submission" date="2018-03" db="EMBL/GenBank/DDBJ databases">
        <title>Genome sequence of Clostridium vincentii DSM 10228.</title>
        <authorList>
            <person name="Poehlein A."/>
            <person name="Daniel R."/>
        </authorList>
    </citation>
    <scope>NUCLEOTIDE SEQUENCE [LARGE SCALE GENOMIC DNA]</scope>
    <source>
        <strain evidence="4 5">DSM 10228</strain>
    </source>
</reference>
<accession>A0A2T0BJK3</accession>
<dbReference type="Proteomes" id="UP000239471">
    <property type="component" value="Unassembled WGS sequence"/>
</dbReference>
<name>A0A2T0BJK3_9CLOT</name>
<keyword evidence="2" id="KW-0472">Membrane</keyword>
<protein>
    <recommendedName>
        <fullName evidence="3">DUF4178 domain-containing protein</fullName>
    </recommendedName>
</protein>
<evidence type="ECO:0000313" key="4">
    <source>
        <dbReference type="EMBL" id="PRR84064.1"/>
    </source>
</evidence>
<dbReference type="InterPro" id="IPR025235">
    <property type="entry name" value="DUF4178"/>
</dbReference>
<evidence type="ECO:0000259" key="3">
    <source>
        <dbReference type="Pfam" id="PF13785"/>
    </source>
</evidence>
<feature type="domain" description="DUF4178" evidence="3">
    <location>
        <begin position="12"/>
        <end position="142"/>
    </location>
</feature>
<keyword evidence="2" id="KW-0812">Transmembrane</keyword>
<feature type="compositionally biased region" description="Polar residues" evidence="1">
    <location>
        <begin position="330"/>
        <end position="345"/>
    </location>
</feature>
<comment type="caution">
    <text evidence="4">The sequence shown here is derived from an EMBL/GenBank/DDBJ whole genome shotgun (WGS) entry which is preliminary data.</text>
</comment>
<sequence>MADNNLYFGANERLSIEGREYIVQGFITFLNDADSYKWTEYKIKLEMTNEIKWLSIDRTYNEYALYTQCKFSSDFKEKNIILQGYKESDYGQARVTAASGAVDVVMGDRVSYREFEDLAEEKIMAIETWEEEEEYSRGYYLNADDIKKVGNSSVNYVAQNTNTSKNPAKISIVVVAAIIVAACVAGICIYNFIKGASVPISNYIGSSSSFSYYTSITSDNNNDEKADIYKTSLSVEDAVKLILDKVEGNVEDVQENTEDKTVGIITKKEYCLVYTSTDNKTLVQISTRKYAYSSNNNPYHSNMYAGGFYRRYYYSRGYTADSKTYGDSTSSYADYNDGTVNNNTSDKYKTYSNSVRQSSISSRTSSGGGTSSGK</sequence>
<evidence type="ECO:0000256" key="2">
    <source>
        <dbReference type="SAM" id="Phobius"/>
    </source>
</evidence>
<feature type="transmembrane region" description="Helical" evidence="2">
    <location>
        <begin position="170"/>
        <end position="193"/>
    </location>
</feature>
<feature type="compositionally biased region" description="Low complexity" evidence="1">
    <location>
        <begin position="352"/>
        <end position="365"/>
    </location>
</feature>